<dbReference type="Proteomes" id="UP000250321">
    <property type="component" value="Unassembled WGS sequence"/>
</dbReference>
<sequence>MALELIPIGTILAVLTNQVIKTAHAAKDVFERESFKVLSKHLFDIELVLKELQLQELNDSQAARLALESLETDVKRANNLVEKYKNRARFYLLVKCRHIVKEVQDVTRDIGKSLAALSLANTEVLSGISDQVNRLQNEMQRVEFEASQSQLQVFDKLNQGLKDQKLNQDFANDMLAEIAMAVGVPLEPSEISKELADFRKEKEEAASRKERAEVFFLEQIIELLSRADAARDYDEVKKQYKQRVQAIERYDTSEEYIQPLKPFICCIKGTVMVEPVSLCTGTTCERAAIIDWFDSGKGTDPETHEVLEDTSWRSNLPLRQSIEEWRELNYCLKIRSSKAKLLSGVETSMLDALSQMQDLMRENSINKDWIMIEGLTDIIISILGNSHNRDVKRKILITLKDIVEGHARNKEKVVESQGWDHTVPCLGRDSSISKAAIELLYELLQDRSGWNLSVCRKLSQQCSTILFLVYTLLKGTVRESAEIAEKILMKLFDIDEENISCAAKSGWYKPLIDRIVHGPEASRVSMVRTLVNMELVDSNLKLLGEEGVIPPLLEMASGNIEAKQLSLSALAELSSCNTNKELVAASGGVHLVF</sequence>
<organism evidence="7 8">
    <name type="scientific">Prunus yedoensis var. nudiflora</name>
    <dbReference type="NCBI Taxonomy" id="2094558"/>
    <lineage>
        <taxon>Eukaryota</taxon>
        <taxon>Viridiplantae</taxon>
        <taxon>Streptophyta</taxon>
        <taxon>Embryophyta</taxon>
        <taxon>Tracheophyta</taxon>
        <taxon>Spermatophyta</taxon>
        <taxon>Magnoliopsida</taxon>
        <taxon>eudicotyledons</taxon>
        <taxon>Gunneridae</taxon>
        <taxon>Pentapetalae</taxon>
        <taxon>rosids</taxon>
        <taxon>fabids</taxon>
        <taxon>Rosales</taxon>
        <taxon>Rosaceae</taxon>
        <taxon>Amygdaloideae</taxon>
        <taxon>Amygdaleae</taxon>
        <taxon>Prunus</taxon>
    </lineage>
</organism>
<dbReference type="InterPro" id="IPR016024">
    <property type="entry name" value="ARM-type_fold"/>
</dbReference>
<dbReference type="GO" id="GO:0016567">
    <property type="term" value="P:protein ubiquitination"/>
    <property type="evidence" value="ECO:0007669"/>
    <property type="project" value="UniProtKB-UniPathway"/>
</dbReference>
<evidence type="ECO:0000313" key="7">
    <source>
        <dbReference type="EMBL" id="PQQ04042.1"/>
    </source>
</evidence>
<feature type="domain" description="U-box" evidence="6">
    <location>
        <begin position="258"/>
        <end position="332"/>
    </location>
</feature>
<dbReference type="STRING" id="2094558.A0A314Y9V1"/>
<dbReference type="Gene3D" id="1.25.10.10">
    <property type="entry name" value="Leucine-rich Repeat Variant"/>
    <property type="match status" value="2"/>
</dbReference>
<protein>
    <recommendedName>
        <fullName evidence="3">RING-type E3 ubiquitin transferase</fullName>
        <ecNumber evidence="3">2.3.2.27</ecNumber>
    </recommendedName>
</protein>
<accession>A0A314Y9V1</accession>
<dbReference type="PANTHER" id="PTHR45958">
    <property type="entry name" value="RING-TYPE E3 UBIQUITIN TRANSFERASE"/>
    <property type="match status" value="1"/>
</dbReference>
<keyword evidence="4" id="KW-0808">Transferase</keyword>
<dbReference type="EC" id="2.3.2.27" evidence="3"/>
<feature type="coiled-coil region" evidence="5">
    <location>
        <begin position="125"/>
        <end position="152"/>
    </location>
</feature>
<dbReference type="InterPro" id="IPR052608">
    <property type="entry name" value="U-box_domain_protein"/>
</dbReference>
<dbReference type="OrthoDB" id="1897399at2759"/>
<dbReference type="SMART" id="SM00504">
    <property type="entry name" value="Ubox"/>
    <property type="match status" value="1"/>
</dbReference>
<evidence type="ECO:0000256" key="5">
    <source>
        <dbReference type="SAM" id="Coils"/>
    </source>
</evidence>
<dbReference type="UniPathway" id="UPA00143"/>
<dbReference type="GO" id="GO:0061630">
    <property type="term" value="F:ubiquitin protein ligase activity"/>
    <property type="evidence" value="ECO:0007669"/>
    <property type="project" value="UniProtKB-EC"/>
</dbReference>
<evidence type="ECO:0000259" key="6">
    <source>
        <dbReference type="PROSITE" id="PS51698"/>
    </source>
</evidence>
<dbReference type="Pfam" id="PF04564">
    <property type="entry name" value="U-box"/>
    <property type="match status" value="1"/>
</dbReference>
<proteinExistence type="predicted"/>
<name>A0A314Y9V1_PRUYE</name>
<dbReference type="GO" id="GO:0007166">
    <property type="term" value="P:cell surface receptor signaling pathway"/>
    <property type="evidence" value="ECO:0007669"/>
    <property type="project" value="InterPro"/>
</dbReference>
<dbReference type="PROSITE" id="PS51698">
    <property type="entry name" value="U_BOX"/>
    <property type="match status" value="1"/>
</dbReference>
<dbReference type="CDD" id="cd21037">
    <property type="entry name" value="MLKL_NTD"/>
    <property type="match status" value="1"/>
</dbReference>
<comment type="caution">
    <text evidence="7">The sequence shown here is derived from an EMBL/GenBank/DDBJ whole genome shotgun (WGS) entry which is preliminary data.</text>
</comment>
<dbReference type="InterPro" id="IPR013083">
    <property type="entry name" value="Znf_RING/FYVE/PHD"/>
</dbReference>
<keyword evidence="8" id="KW-1185">Reference proteome</keyword>
<keyword evidence="5" id="KW-0175">Coiled coil</keyword>
<dbReference type="InterPro" id="IPR011989">
    <property type="entry name" value="ARM-like"/>
</dbReference>
<dbReference type="AlphaFoldDB" id="A0A314Y9V1"/>
<evidence type="ECO:0000256" key="2">
    <source>
        <dbReference type="ARBA" id="ARBA00004906"/>
    </source>
</evidence>
<dbReference type="SUPFAM" id="SSF48371">
    <property type="entry name" value="ARM repeat"/>
    <property type="match status" value="1"/>
</dbReference>
<dbReference type="Gene3D" id="1.20.930.20">
    <property type="entry name" value="Adaptor protein Cbl, N-terminal domain"/>
    <property type="match status" value="1"/>
</dbReference>
<evidence type="ECO:0000313" key="8">
    <source>
        <dbReference type="Proteomes" id="UP000250321"/>
    </source>
</evidence>
<dbReference type="PANTHER" id="PTHR45958:SF15">
    <property type="entry name" value="RING-TYPE E3 UBIQUITIN TRANSFERASE"/>
    <property type="match status" value="1"/>
</dbReference>
<evidence type="ECO:0000256" key="1">
    <source>
        <dbReference type="ARBA" id="ARBA00000900"/>
    </source>
</evidence>
<dbReference type="EMBL" id="PJQY01001282">
    <property type="protein sequence ID" value="PQQ04042.1"/>
    <property type="molecule type" value="Genomic_DNA"/>
</dbReference>
<dbReference type="SUPFAM" id="SSF57850">
    <property type="entry name" value="RING/U-box"/>
    <property type="match status" value="1"/>
</dbReference>
<evidence type="ECO:0000256" key="4">
    <source>
        <dbReference type="ARBA" id="ARBA00022679"/>
    </source>
</evidence>
<reference evidence="7 8" key="1">
    <citation type="submission" date="2018-02" db="EMBL/GenBank/DDBJ databases">
        <title>Draft genome of wild Prunus yedoensis var. nudiflora.</title>
        <authorList>
            <person name="Baek S."/>
            <person name="Kim J.-H."/>
            <person name="Choi K."/>
            <person name="Kim G.-B."/>
            <person name="Cho A."/>
            <person name="Jang H."/>
            <person name="Shin C.-H."/>
            <person name="Yu H.-J."/>
            <person name="Mun J.-H."/>
        </authorList>
    </citation>
    <scope>NUCLEOTIDE SEQUENCE [LARGE SCALE GENOMIC DNA]</scope>
    <source>
        <strain evidence="8">cv. Jeju island</strain>
        <tissue evidence="7">Leaf</tissue>
    </source>
</reference>
<dbReference type="Gene3D" id="3.30.40.10">
    <property type="entry name" value="Zinc/RING finger domain, C3HC4 (zinc finger)"/>
    <property type="match status" value="1"/>
</dbReference>
<evidence type="ECO:0000256" key="3">
    <source>
        <dbReference type="ARBA" id="ARBA00012483"/>
    </source>
</evidence>
<dbReference type="InterPro" id="IPR059179">
    <property type="entry name" value="MLKL-like_MCAfunc"/>
</dbReference>
<gene>
    <name evidence="7" type="ORF">Pyn_39501</name>
</gene>
<dbReference type="InterPro" id="IPR003613">
    <property type="entry name" value="Ubox_domain"/>
</dbReference>
<feature type="coiled-coil region" evidence="5">
    <location>
        <begin position="60"/>
        <end position="87"/>
    </location>
</feature>
<comment type="catalytic activity">
    <reaction evidence="1">
        <text>S-ubiquitinyl-[E2 ubiquitin-conjugating enzyme]-L-cysteine + [acceptor protein]-L-lysine = [E2 ubiquitin-conjugating enzyme]-L-cysteine + N(6)-ubiquitinyl-[acceptor protein]-L-lysine.</text>
        <dbReference type="EC" id="2.3.2.27"/>
    </reaction>
</comment>
<comment type="pathway">
    <text evidence="2">Protein modification; protein ubiquitination.</text>
</comment>
<dbReference type="InterPro" id="IPR036537">
    <property type="entry name" value="Adaptor_Cbl_N_dom_sf"/>
</dbReference>